<dbReference type="AlphaFoldDB" id="A0A1R3G3V6"/>
<evidence type="ECO:0000256" key="1">
    <source>
        <dbReference type="SAM" id="MobiDB-lite"/>
    </source>
</evidence>
<name>A0A1R3G3V6_9ROSI</name>
<feature type="region of interest" description="Disordered" evidence="1">
    <location>
        <begin position="1"/>
        <end position="51"/>
    </location>
</feature>
<sequence length="316" mass="34996">MEKSQKSAEKGKQKKDEIIGSKKAKTPSESKKGTTEIAANKPNGVKTIRPSDKVPISHFRDVTHKLRYDNLTKFEVLPVKTLEWKKLSKNPKYADLYNKLAKMNWLGITQFYQTEASDSMVIEFFTGIITNKRANGGDDGMYVHICGQEAVITVETIGQLLKIEYSEGDSKPPKEFDYNAAWKLINEEIIAESEYSDDENDKEDTGKSASENESQDGEEDATEVKAASKGKKTITTVKASTLISKDGPKTTSKSKDAAKEISATTTTTQKPQSGIEVLPSTANVKIVSGLFSKRKPQMKFPNVAETPMQSKRLKKA</sequence>
<evidence type="ECO:0000313" key="3">
    <source>
        <dbReference type="Proteomes" id="UP000187203"/>
    </source>
</evidence>
<reference evidence="3" key="1">
    <citation type="submission" date="2013-09" db="EMBL/GenBank/DDBJ databases">
        <title>Corchorus olitorius genome sequencing.</title>
        <authorList>
            <person name="Alam M."/>
            <person name="Haque M.S."/>
            <person name="Islam M.S."/>
            <person name="Emdad E.M."/>
            <person name="Islam M.M."/>
            <person name="Ahmed B."/>
            <person name="Halim A."/>
            <person name="Hossen Q.M.M."/>
            <person name="Hossain M.Z."/>
            <person name="Ahmed R."/>
            <person name="Khan M.M."/>
            <person name="Islam R."/>
            <person name="Rashid M.M."/>
            <person name="Khan S.A."/>
            <person name="Rahman M.S."/>
            <person name="Alam M."/>
            <person name="Yahiya A.S."/>
            <person name="Khan M.S."/>
            <person name="Azam M.S."/>
            <person name="Haque T."/>
            <person name="Lashkar M.Z.H."/>
            <person name="Akhand A.I."/>
            <person name="Morshed G."/>
            <person name="Roy S."/>
            <person name="Uddin K.S."/>
            <person name="Rabeya T."/>
            <person name="Hossain A.S."/>
            <person name="Chowdhury A."/>
            <person name="Snigdha A.R."/>
            <person name="Mortoza M.S."/>
            <person name="Matin S.A."/>
            <person name="Hoque S.M.E."/>
            <person name="Islam M.K."/>
            <person name="Roy D.K."/>
            <person name="Haider R."/>
            <person name="Moosa M.M."/>
            <person name="Elias S.M."/>
            <person name="Hasan A.M."/>
            <person name="Jahan S."/>
            <person name="Shafiuddin M."/>
            <person name="Mahmood N."/>
            <person name="Shommy N.S."/>
        </authorList>
    </citation>
    <scope>NUCLEOTIDE SEQUENCE [LARGE SCALE GENOMIC DNA]</scope>
    <source>
        <strain evidence="3">cv. O-4</strain>
    </source>
</reference>
<feature type="compositionally biased region" description="Acidic residues" evidence="1">
    <location>
        <begin position="192"/>
        <end position="202"/>
    </location>
</feature>
<dbReference type="Proteomes" id="UP000187203">
    <property type="component" value="Unassembled WGS sequence"/>
</dbReference>
<protein>
    <submittedName>
        <fullName evidence="2">Uncharacterized protein</fullName>
    </submittedName>
</protein>
<keyword evidence="3" id="KW-1185">Reference proteome</keyword>
<evidence type="ECO:0000313" key="2">
    <source>
        <dbReference type="EMBL" id="OMO52755.1"/>
    </source>
</evidence>
<feature type="region of interest" description="Disordered" evidence="1">
    <location>
        <begin position="192"/>
        <end position="274"/>
    </location>
</feature>
<accession>A0A1R3G3V6</accession>
<dbReference type="EMBL" id="AWUE01023774">
    <property type="protein sequence ID" value="OMO52755.1"/>
    <property type="molecule type" value="Genomic_DNA"/>
</dbReference>
<feature type="compositionally biased region" description="Basic and acidic residues" evidence="1">
    <location>
        <begin position="1"/>
        <end position="34"/>
    </location>
</feature>
<gene>
    <name evidence="2" type="ORF">COLO4_37002</name>
</gene>
<feature type="compositionally biased region" description="Polar residues" evidence="1">
    <location>
        <begin position="262"/>
        <end position="272"/>
    </location>
</feature>
<feature type="compositionally biased region" description="Polar residues" evidence="1">
    <location>
        <begin position="233"/>
        <end position="243"/>
    </location>
</feature>
<proteinExistence type="predicted"/>
<comment type="caution">
    <text evidence="2">The sequence shown here is derived from an EMBL/GenBank/DDBJ whole genome shotgun (WGS) entry which is preliminary data.</text>
</comment>
<organism evidence="2 3">
    <name type="scientific">Corchorus olitorius</name>
    <dbReference type="NCBI Taxonomy" id="93759"/>
    <lineage>
        <taxon>Eukaryota</taxon>
        <taxon>Viridiplantae</taxon>
        <taxon>Streptophyta</taxon>
        <taxon>Embryophyta</taxon>
        <taxon>Tracheophyta</taxon>
        <taxon>Spermatophyta</taxon>
        <taxon>Magnoliopsida</taxon>
        <taxon>eudicotyledons</taxon>
        <taxon>Gunneridae</taxon>
        <taxon>Pentapetalae</taxon>
        <taxon>rosids</taxon>
        <taxon>malvids</taxon>
        <taxon>Malvales</taxon>
        <taxon>Malvaceae</taxon>
        <taxon>Grewioideae</taxon>
        <taxon>Apeibeae</taxon>
        <taxon>Corchorus</taxon>
    </lineage>
</organism>